<evidence type="ECO:0000259" key="6">
    <source>
        <dbReference type="PROSITE" id="PS50158"/>
    </source>
</evidence>
<evidence type="ECO:0000256" key="5">
    <source>
        <dbReference type="SAM" id="MobiDB-lite"/>
    </source>
</evidence>
<sequence length="443" mass="50743">MLLYEGEWVRDRNVFYFEGSKGKGIEIPKTISYKELLGVVHHILKLDPTNCFLSMKCVFNANIPTSPIQLTDDGDVKFFIGLNCTNGKLPVPLCITVEKRIDNHNQKSICNSYFECHMSSEIDKELNGDSMLMHKSRYIHCDLVETLIVDGENGPRFQNESLEGYKVHDWNMNETTINEEDYRMNTNPTNDKQVTQIGSFRTVSAQSAEILIIIDTNDGFIHDNPTIIEDVANERQNMMQQPIVSGISDDHLEEHQIYSKLRNLLQKWFVTRQQQAMSMSTELTMWADGEIHSRYNMSATYLVEAINSKECNVNYVGISAQVNLDTRSCTCRQFDLDHIPCAHAITACRFYNISCYTLCSKYFTTKALLSSYSECIYPTGNEIDWVVPNHIRDKVVLPPKMRRPTGRPRKVRMPSGGEGKRTSRCSQCGQYGHNRKTCKRPIP</sequence>
<feature type="compositionally biased region" description="Basic residues" evidence="5">
    <location>
        <begin position="400"/>
        <end position="412"/>
    </location>
</feature>
<dbReference type="GO" id="GO:0008270">
    <property type="term" value="F:zinc ion binding"/>
    <property type="evidence" value="ECO:0007669"/>
    <property type="project" value="UniProtKB-KW"/>
</dbReference>
<dbReference type="InterPro" id="IPR001878">
    <property type="entry name" value="Znf_CCHC"/>
</dbReference>
<dbReference type="PANTHER" id="PTHR31973:SF113">
    <property type="entry name" value="PROTEIN FAR1-RELATED SEQUENCE 5-LIKE"/>
    <property type="match status" value="1"/>
</dbReference>
<feature type="domain" description="SWIM-type" evidence="7">
    <location>
        <begin position="320"/>
        <end position="352"/>
    </location>
</feature>
<keyword evidence="3" id="KW-0862">Zinc</keyword>
<evidence type="ECO:0008006" key="10">
    <source>
        <dbReference type="Google" id="ProtNLM"/>
    </source>
</evidence>
<dbReference type="PANTHER" id="PTHR31973">
    <property type="entry name" value="POLYPROTEIN, PUTATIVE-RELATED"/>
    <property type="match status" value="1"/>
</dbReference>
<evidence type="ECO:0000256" key="2">
    <source>
        <dbReference type="ARBA" id="ARBA00022771"/>
    </source>
</evidence>
<evidence type="ECO:0000256" key="3">
    <source>
        <dbReference type="ARBA" id="ARBA00022833"/>
    </source>
</evidence>
<dbReference type="AlphaFoldDB" id="A0A438D3H5"/>
<dbReference type="SMART" id="SM00575">
    <property type="entry name" value="ZnF_PMZ"/>
    <property type="match status" value="1"/>
</dbReference>
<evidence type="ECO:0000313" key="9">
    <source>
        <dbReference type="Proteomes" id="UP000288805"/>
    </source>
</evidence>
<gene>
    <name evidence="8" type="ORF">CK203_101383</name>
</gene>
<feature type="domain" description="CCHC-type" evidence="6">
    <location>
        <begin position="424"/>
        <end position="440"/>
    </location>
</feature>
<dbReference type="PROSITE" id="PS50966">
    <property type="entry name" value="ZF_SWIM"/>
    <property type="match status" value="1"/>
</dbReference>
<dbReference type="InterPro" id="IPR007527">
    <property type="entry name" value="Znf_SWIM"/>
</dbReference>
<evidence type="ECO:0000256" key="1">
    <source>
        <dbReference type="ARBA" id="ARBA00022723"/>
    </source>
</evidence>
<dbReference type="EMBL" id="QGNW01001818">
    <property type="protein sequence ID" value="RVW29972.1"/>
    <property type="molecule type" value="Genomic_DNA"/>
</dbReference>
<dbReference type="PROSITE" id="PS50158">
    <property type="entry name" value="ZF_CCHC"/>
    <property type="match status" value="1"/>
</dbReference>
<evidence type="ECO:0000256" key="4">
    <source>
        <dbReference type="PROSITE-ProRule" id="PRU00047"/>
    </source>
</evidence>
<dbReference type="GO" id="GO:0003676">
    <property type="term" value="F:nucleic acid binding"/>
    <property type="evidence" value="ECO:0007669"/>
    <property type="project" value="InterPro"/>
</dbReference>
<organism evidence="8 9">
    <name type="scientific">Vitis vinifera</name>
    <name type="common">Grape</name>
    <dbReference type="NCBI Taxonomy" id="29760"/>
    <lineage>
        <taxon>Eukaryota</taxon>
        <taxon>Viridiplantae</taxon>
        <taxon>Streptophyta</taxon>
        <taxon>Embryophyta</taxon>
        <taxon>Tracheophyta</taxon>
        <taxon>Spermatophyta</taxon>
        <taxon>Magnoliopsida</taxon>
        <taxon>eudicotyledons</taxon>
        <taxon>Gunneridae</taxon>
        <taxon>Pentapetalae</taxon>
        <taxon>rosids</taxon>
        <taxon>Vitales</taxon>
        <taxon>Vitaceae</taxon>
        <taxon>Viteae</taxon>
        <taxon>Vitis</taxon>
    </lineage>
</organism>
<evidence type="ECO:0000259" key="7">
    <source>
        <dbReference type="PROSITE" id="PS50966"/>
    </source>
</evidence>
<dbReference type="Pfam" id="PF04434">
    <property type="entry name" value="SWIM"/>
    <property type="match status" value="1"/>
</dbReference>
<proteinExistence type="predicted"/>
<keyword evidence="1" id="KW-0479">Metal-binding</keyword>
<keyword evidence="2 4" id="KW-0863">Zinc-finger</keyword>
<dbReference type="InterPro" id="IPR006564">
    <property type="entry name" value="Znf_PMZ"/>
</dbReference>
<dbReference type="Proteomes" id="UP000288805">
    <property type="component" value="Unassembled WGS sequence"/>
</dbReference>
<accession>A0A438D3H5</accession>
<comment type="caution">
    <text evidence="8">The sequence shown here is derived from an EMBL/GenBank/DDBJ whole genome shotgun (WGS) entry which is preliminary data.</text>
</comment>
<evidence type="ECO:0000313" key="8">
    <source>
        <dbReference type="EMBL" id="RVW29972.1"/>
    </source>
</evidence>
<name>A0A438D3H5_VITVI</name>
<protein>
    <recommendedName>
        <fullName evidence="10">SWIM-type domain-containing protein</fullName>
    </recommendedName>
</protein>
<feature type="region of interest" description="Disordered" evidence="5">
    <location>
        <begin position="400"/>
        <end position="428"/>
    </location>
</feature>
<reference evidence="8 9" key="1">
    <citation type="journal article" date="2018" name="PLoS Genet.">
        <title>Population sequencing reveals clonal diversity and ancestral inbreeding in the grapevine cultivar Chardonnay.</title>
        <authorList>
            <person name="Roach M.J."/>
            <person name="Johnson D.L."/>
            <person name="Bohlmann J."/>
            <person name="van Vuuren H.J."/>
            <person name="Jones S.J."/>
            <person name="Pretorius I.S."/>
            <person name="Schmidt S.A."/>
            <person name="Borneman A.R."/>
        </authorList>
    </citation>
    <scope>NUCLEOTIDE SEQUENCE [LARGE SCALE GENOMIC DNA]</scope>
    <source>
        <strain evidence="9">cv. Chardonnay</strain>
        <tissue evidence="8">Leaf</tissue>
    </source>
</reference>